<dbReference type="InterPro" id="IPR008271">
    <property type="entry name" value="Ser/Thr_kinase_AS"/>
</dbReference>
<accession>A0A8H4W2R7</accession>
<evidence type="ECO:0000256" key="1">
    <source>
        <dbReference type="ARBA" id="ARBA00022737"/>
    </source>
</evidence>
<dbReference type="InterPro" id="IPR011009">
    <property type="entry name" value="Kinase-like_dom_sf"/>
</dbReference>
<keyword evidence="6" id="KW-1185">Reference proteome</keyword>
<keyword evidence="1" id="KW-0677">Repeat</keyword>
<dbReference type="GO" id="GO:0004672">
    <property type="term" value="F:protein kinase activity"/>
    <property type="evidence" value="ECO:0007669"/>
    <property type="project" value="InterPro"/>
</dbReference>
<dbReference type="GO" id="GO:0005524">
    <property type="term" value="F:ATP binding"/>
    <property type="evidence" value="ECO:0007669"/>
    <property type="project" value="InterPro"/>
</dbReference>
<dbReference type="InterPro" id="IPR002110">
    <property type="entry name" value="Ankyrin_rpt"/>
</dbReference>
<dbReference type="InterPro" id="IPR000719">
    <property type="entry name" value="Prot_kinase_dom"/>
</dbReference>
<dbReference type="Pfam" id="PF00069">
    <property type="entry name" value="Pkinase"/>
    <property type="match status" value="1"/>
</dbReference>
<gene>
    <name evidence="5" type="ORF">G7Y89_g6708</name>
</gene>
<feature type="repeat" description="ANK" evidence="3">
    <location>
        <begin position="765"/>
        <end position="797"/>
    </location>
</feature>
<dbReference type="Gene3D" id="1.25.40.20">
    <property type="entry name" value="Ankyrin repeat-containing domain"/>
    <property type="match status" value="3"/>
</dbReference>
<dbReference type="Proteomes" id="UP000566819">
    <property type="component" value="Unassembled WGS sequence"/>
</dbReference>
<evidence type="ECO:0000259" key="4">
    <source>
        <dbReference type="PROSITE" id="PS50011"/>
    </source>
</evidence>
<feature type="domain" description="Protein kinase" evidence="4">
    <location>
        <begin position="63"/>
        <end position="384"/>
    </location>
</feature>
<evidence type="ECO:0000313" key="6">
    <source>
        <dbReference type="Proteomes" id="UP000566819"/>
    </source>
</evidence>
<dbReference type="PROSITE" id="PS50011">
    <property type="entry name" value="PROTEIN_KINASE_DOM"/>
    <property type="match status" value="1"/>
</dbReference>
<reference evidence="5 6" key="1">
    <citation type="submission" date="2020-03" db="EMBL/GenBank/DDBJ databases">
        <title>Draft Genome Sequence of Cudoniella acicularis.</title>
        <authorList>
            <person name="Buettner E."/>
            <person name="Kellner H."/>
        </authorList>
    </citation>
    <scope>NUCLEOTIDE SEQUENCE [LARGE SCALE GENOMIC DNA]</scope>
    <source>
        <strain evidence="5 6">DSM 108380</strain>
    </source>
</reference>
<dbReference type="Pfam" id="PF12796">
    <property type="entry name" value="Ank_2"/>
    <property type="match status" value="2"/>
</dbReference>
<comment type="caution">
    <text evidence="5">The sequence shown here is derived from an EMBL/GenBank/DDBJ whole genome shotgun (WGS) entry which is preliminary data.</text>
</comment>
<dbReference type="OrthoDB" id="3253298at2759"/>
<dbReference type="SUPFAM" id="SSF81901">
    <property type="entry name" value="HCP-like"/>
    <property type="match status" value="1"/>
</dbReference>
<dbReference type="SUPFAM" id="SSF56112">
    <property type="entry name" value="Protein kinase-like (PK-like)"/>
    <property type="match status" value="1"/>
</dbReference>
<dbReference type="InterPro" id="IPR006597">
    <property type="entry name" value="Sel1-like"/>
</dbReference>
<dbReference type="PANTHER" id="PTHR24198">
    <property type="entry name" value="ANKYRIN REPEAT AND PROTEIN KINASE DOMAIN-CONTAINING PROTEIN"/>
    <property type="match status" value="1"/>
</dbReference>
<dbReference type="PANTHER" id="PTHR24198:SF165">
    <property type="entry name" value="ANKYRIN REPEAT-CONTAINING PROTEIN-RELATED"/>
    <property type="match status" value="1"/>
</dbReference>
<sequence>MDSIQSFASSVNGVEQYYPQVSDEAEALHPPKQANVAIGQSAFLNLLGRLNLPVLGRSRNRDAQDVVFVGQGTSFVVTQALVILTRKQGFLNERESDTSKLGEALQPKAFVTKRIVPKPSQAVEDSRQLAAITNEVRVLANESVRNAKCIVRLLGVAWDEVPTAGRYWPRLLLEAADYGALGDFLANSSDARMWYVRMELLLDVLDGLKSLHFGGISHCDLKLENTLVFRGNGAEHDDSSSFKYRAKLCDFGFAIIQGDYEERSSFSVRLGTEPWNAPELMGETEARTADLPKADIYSFGLLFSRVVLQGGNPFGELNAEEIRELKERDDDNGIELTTIENVMLSLCSAEEFSDSEVDTISLVLQYTLAHRPDDRRPIHTIAYLLLYLESLRQRTNRPFKVDSSGIMQEEIALPGEPISRPQMQGISLAGMFRFINSAVSLLYAPLAWIFLKIRSTFNLLFGPTLAALQVMSNMKKITGKRVELLTELAYSPRNSSPAQEYDATSDLPRILEFEVSRDFNPVELPDSVAKELHRDLLQQANSSSQDDESSAPEASYQLAVAHFEGIGVARDLNQSINWLKRAIGLGSRKALSAVANLLVSFGRPVPKDLETAIRGELSNYAKEDLHVSLFESVQNSQQTLEIFPSLRLWSRQDPTGYEQYLDSSFLNEMKTVTLSACLVLGGPQSDYEPFDFQVLEGYDGRGDPHFDISKKDQFIASVRKQECTESIGDSRLTLLQIAALMGDVKMAEALVIDLGADVNAIGDTPGYSPLWITCLNGHLNMALFLIKHGADVRVKDAKDGWDFSHGAAAQVLLRARANPLVHSKMNFRAAVGALRTLDVDLLASIFEQAGKRHLEDNENKRMSISPLEQEKALAFNFLFHQTEFYCRRVCGSDTDIKLKSVADLILQENMSSTFRSMGLMEGDSTPLIISCYRGRIDLLKVILSSAACPDLDAVDSCGMTAIHWCAERGNLDGAKELLCAGANPLLFENKGFNVFHIAARFAPDFLMRILDAIESGEVPRPQGLDARALLAISAQNEDEAPPFVLLVLEGTPEHLRSAEMLRKQYCLDYDAYEIPTLRLFHHREYEAKMTLMAYLTAGSVVTNIITLSQVEYVLNLEPKPRFRADTSGKTLLHFAVSGFYHADLGSNSSGYAVLQLLLRTFSGRSYVETPDDEGNTPIHSAAAASNLTALEIIESHLASQSEDFNVNVRNNEGETPLDLLGRMGPVVLNMSNEYMSKIFKERTEATRAFLRRLSAYKSSEIELLERGRLPLEEIITGVDEVGIDEALR</sequence>
<evidence type="ECO:0000313" key="5">
    <source>
        <dbReference type="EMBL" id="KAF4631421.1"/>
    </source>
</evidence>
<dbReference type="SMART" id="SM00671">
    <property type="entry name" value="SEL1"/>
    <property type="match status" value="1"/>
</dbReference>
<organism evidence="5 6">
    <name type="scientific">Cudoniella acicularis</name>
    <dbReference type="NCBI Taxonomy" id="354080"/>
    <lineage>
        <taxon>Eukaryota</taxon>
        <taxon>Fungi</taxon>
        <taxon>Dikarya</taxon>
        <taxon>Ascomycota</taxon>
        <taxon>Pezizomycotina</taxon>
        <taxon>Leotiomycetes</taxon>
        <taxon>Helotiales</taxon>
        <taxon>Tricladiaceae</taxon>
        <taxon>Cudoniella</taxon>
    </lineage>
</organism>
<dbReference type="PROSITE" id="PS50297">
    <property type="entry name" value="ANK_REP_REGION"/>
    <property type="match status" value="1"/>
</dbReference>
<dbReference type="PROSITE" id="PS00108">
    <property type="entry name" value="PROTEIN_KINASE_ST"/>
    <property type="match status" value="1"/>
</dbReference>
<proteinExistence type="predicted"/>
<dbReference type="SMART" id="SM00248">
    <property type="entry name" value="ANK"/>
    <property type="match status" value="6"/>
</dbReference>
<dbReference type="EMBL" id="JAAMPI010000445">
    <property type="protein sequence ID" value="KAF4631421.1"/>
    <property type="molecule type" value="Genomic_DNA"/>
</dbReference>
<dbReference type="SUPFAM" id="SSF48403">
    <property type="entry name" value="Ankyrin repeat"/>
    <property type="match status" value="2"/>
</dbReference>
<dbReference type="PROSITE" id="PS50088">
    <property type="entry name" value="ANK_REPEAT"/>
    <property type="match status" value="1"/>
</dbReference>
<dbReference type="Gene3D" id="1.25.40.10">
    <property type="entry name" value="Tetratricopeptide repeat domain"/>
    <property type="match status" value="1"/>
</dbReference>
<evidence type="ECO:0000256" key="2">
    <source>
        <dbReference type="ARBA" id="ARBA00023043"/>
    </source>
</evidence>
<dbReference type="InterPro" id="IPR036770">
    <property type="entry name" value="Ankyrin_rpt-contain_sf"/>
</dbReference>
<protein>
    <recommendedName>
        <fullName evidence="4">Protein kinase domain-containing protein</fullName>
    </recommendedName>
</protein>
<dbReference type="SMART" id="SM00220">
    <property type="entry name" value="S_TKc"/>
    <property type="match status" value="1"/>
</dbReference>
<name>A0A8H4W2R7_9HELO</name>
<evidence type="ECO:0000256" key="3">
    <source>
        <dbReference type="PROSITE-ProRule" id="PRU00023"/>
    </source>
</evidence>
<keyword evidence="2 3" id="KW-0040">ANK repeat</keyword>
<dbReference type="Gene3D" id="1.10.510.10">
    <property type="entry name" value="Transferase(Phosphotransferase) domain 1"/>
    <property type="match status" value="1"/>
</dbReference>
<dbReference type="InterPro" id="IPR011990">
    <property type="entry name" value="TPR-like_helical_dom_sf"/>
</dbReference>